<feature type="signal peptide" evidence="1">
    <location>
        <begin position="1"/>
        <end position="22"/>
    </location>
</feature>
<gene>
    <name evidence="2" type="ORF">E6P75_09595</name>
</gene>
<keyword evidence="1" id="KW-0732">Signal</keyword>
<proteinExistence type="predicted"/>
<sequence length="253" mass="28152">MKELFFPLAMIVISTLATPAFAKDKLPTNAVNAIEQTLTKYYGNQYQNDCLFFSHDETHYCAKVTNAEIKTLNGKSQLYVLVNGDYAEPGLDAGHVTEGIGGLFIFNQVNNQWQLAAAQPYITNGAYGSSQLGNFELVQIAPDKFGWFGEYGYTSTGCTEVNKHIYAQVGNQIKAIFMADPLDSDCSGNGDGWDSYESKLTILSQKSAINGFYPIQINAIEHDYPDNHNVKKGKVKKSNYQMTYKPSAQKYIR</sequence>
<reference evidence="2" key="1">
    <citation type="submission" date="2019-04" db="EMBL/GenBank/DDBJ databases">
        <title>Moraxella osloensis CCUG 73412, isolated from corneal scrapings as causative agent of keratitis.</title>
        <authorList>
            <person name="Connolly G."/>
            <person name="Jaen-Luchoro D."/>
            <person name="Pinyeiro-Iglesias B."/>
            <person name="Curry A."/>
            <person name="Knowles S."/>
            <person name="Moore E.R.B."/>
        </authorList>
    </citation>
    <scope>NUCLEOTIDE SEQUENCE</scope>
    <source>
        <strain evidence="2">CCUG 73412</strain>
    </source>
</reference>
<comment type="caution">
    <text evidence="2">The sequence shown here is derived from an EMBL/GenBank/DDBJ whole genome shotgun (WGS) entry which is preliminary data.</text>
</comment>
<name>A0AAW6TJP8_FAUOS</name>
<evidence type="ECO:0000313" key="2">
    <source>
        <dbReference type="EMBL" id="MDI4510459.1"/>
    </source>
</evidence>
<accession>A0AAW6TJP8</accession>
<feature type="chain" id="PRO_5043666916" evidence="1">
    <location>
        <begin position="23"/>
        <end position="253"/>
    </location>
</feature>
<organism evidence="2">
    <name type="scientific">Faucicola osloensis</name>
    <name type="common">Moraxella osloensis</name>
    <dbReference type="NCBI Taxonomy" id="34062"/>
    <lineage>
        <taxon>Bacteria</taxon>
        <taxon>Pseudomonadati</taxon>
        <taxon>Pseudomonadota</taxon>
        <taxon>Gammaproteobacteria</taxon>
        <taxon>Moraxellales</taxon>
        <taxon>Moraxellaceae</taxon>
        <taxon>Faucicola</taxon>
    </lineage>
</organism>
<evidence type="ECO:0000256" key="1">
    <source>
        <dbReference type="SAM" id="SignalP"/>
    </source>
</evidence>
<dbReference type="EMBL" id="SSCJ01000009">
    <property type="protein sequence ID" value="MDI4510459.1"/>
    <property type="molecule type" value="Genomic_DNA"/>
</dbReference>
<dbReference type="AlphaFoldDB" id="A0AAW6TJP8"/>
<protein>
    <submittedName>
        <fullName evidence="2">Uncharacterized protein</fullName>
    </submittedName>
</protein>